<gene>
    <name evidence="3" type="ORF">GOP47_0001661</name>
</gene>
<name>A0A9D4VA50_ADICA</name>
<dbReference type="Proteomes" id="UP000886520">
    <property type="component" value="Chromosome 2"/>
</dbReference>
<keyword evidence="4" id="KW-1185">Reference proteome</keyword>
<feature type="transmembrane region" description="Helical" evidence="2">
    <location>
        <begin position="67"/>
        <end position="85"/>
    </location>
</feature>
<dbReference type="AlphaFoldDB" id="A0A9D4VA50"/>
<dbReference type="EMBL" id="JABFUD020000003">
    <property type="protein sequence ID" value="KAI5081918.1"/>
    <property type="molecule type" value="Genomic_DNA"/>
</dbReference>
<keyword evidence="2" id="KW-1133">Transmembrane helix</keyword>
<comment type="caution">
    <text evidence="3">The sequence shown here is derived from an EMBL/GenBank/DDBJ whole genome shotgun (WGS) entry which is preliminary data.</text>
</comment>
<reference evidence="3" key="1">
    <citation type="submission" date="2021-01" db="EMBL/GenBank/DDBJ databases">
        <title>Adiantum capillus-veneris genome.</title>
        <authorList>
            <person name="Fang Y."/>
            <person name="Liao Q."/>
        </authorList>
    </citation>
    <scope>NUCLEOTIDE SEQUENCE</scope>
    <source>
        <strain evidence="3">H3</strain>
        <tissue evidence="3">Leaf</tissue>
    </source>
</reference>
<keyword evidence="2" id="KW-0472">Membrane</keyword>
<organism evidence="3 4">
    <name type="scientific">Adiantum capillus-veneris</name>
    <name type="common">Maidenhair fern</name>
    <dbReference type="NCBI Taxonomy" id="13818"/>
    <lineage>
        <taxon>Eukaryota</taxon>
        <taxon>Viridiplantae</taxon>
        <taxon>Streptophyta</taxon>
        <taxon>Embryophyta</taxon>
        <taxon>Tracheophyta</taxon>
        <taxon>Polypodiopsida</taxon>
        <taxon>Polypodiidae</taxon>
        <taxon>Polypodiales</taxon>
        <taxon>Pteridineae</taxon>
        <taxon>Pteridaceae</taxon>
        <taxon>Vittarioideae</taxon>
        <taxon>Adiantum</taxon>
    </lineage>
</organism>
<sequence length="86" mass="9556">MRRSASALTSSFKEIEMDSSSKPPKLPLRIASHSSNSLTLPFLPHPTQLPPRPTSGLKPYNSSNGRLGCFCTVFFLVICFALKLWF</sequence>
<evidence type="ECO:0000256" key="2">
    <source>
        <dbReference type="SAM" id="Phobius"/>
    </source>
</evidence>
<feature type="compositionally biased region" description="Polar residues" evidence="1">
    <location>
        <begin position="1"/>
        <end position="22"/>
    </location>
</feature>
<protein>
    <submittedName>
        <fullName evidence="3">Uncharacterized protein</fullName>
    </submittedName>
</protein>
<evidence type="ECO:0000313" key="4">
    <source>
        <dbReference type="Proteomes" id="UP000886520"/>
    </source>
</evidence>
<keyword evidence="2" id="KW-0812">Transmembrane</keyword>
<evidence type="ECO:0000313" key="3">
    <source>
        <dbReference type="EMBL" id="KAI5081918.1"/>
    </source>
</evidence>
<accession>A0A9D4VA50</accession>
<proteinExistence type="predicted"/>
<feature type="region of interest" description="Disordered" evidence="1">
    <location>
        <begin position="1"/>
        <end position="24"/>
    </location>
</feature>
<evidence type="ECO:0000256" key="1">
    <source>
        <dbReference type="SAM" id="MobiDB-lite"/>
    </source>
</evidence>